<keyword evidence="2" id="KW-1133">Transmembrane helix</keyword>
<feature type="compositionally biased region" description="Gly residues" evidence="1">
    <location>
        <begin position="422"/>
        <end position="432"/>
    </location>
</feature>
<dbReference type="EMBL" id="RBVV01000149">
    <property type="protein sequence ID" value="RNJ53244.1"/>
    <property type="molecule type" value="Genomic_DNA"/>
</dbReference>
<dbReference type="InterPro" id="IPR037504">
    <property type="entry name" value="PSI_induc_2"/>
</dbReference>
<evidence type="ECO:0000256" key="1">
    <source>
        <dbReference type="SAM" id="MobiDB-lite"/>
    </source>
</evidence>
<comment type="caution">
    <text evidence="3">The sequence shown here is derived from an EMBL/GenBank/DDBJ whole genome shotgun (WGS) entry which is preliminary data.</text>
</comment>
<evidence type="ECO:0000313" key="3">
    <source>
        <dbReference type="EMBL" id="RNJ53244.1"/>
    </source>
</evidence>
<evidence type="ECO:0000313" key="4">
    <source>
        <dbReference type="Proteomes" id="UP000267145"/>
    </source>
</evidence>
<feature type="compositionally biased region" description="Polar residues" evidence="1">
    <location>
        <begin position="384"/>
        <end position="404"/>
    </location>
</feature>
<accession>A0A3M9XZ26</accession>
<dbReference type="GeneID" id="39605780"/>
<keyword evidence="2" id="KW-0472">Membrane</keyword>
<dbReference type="GO" id="GO:0005935">
    <property type="term" value="C:cellular bud neck"/>
    <property type="evidence" value="ECO:0007669"/>
    <property type="project" value="TreeGrafter"/>
</dbReference>
<sequence>MPNVDVAMARSLRGGWWGSITAGIAENLQQRQVTDAVNNVGNTVSDVKNTVTDIRTALSSWDNCMSVSWCKWPVIAVIIVGGLIIFSIVWCVIRCVCCGLSCCCTCFSCLKCCGNCCGCCDAPGDKKHKYLDESYGAHALPPGQGYKSQPAMFASAIPVSNPDMTPSHGVTTASPPQYAEFDVSKKRQSDALPAMPTWESAGSKRISLEQEAVEMDTMKKPVAAQSMNNLQSNPTIPLMATGAMSPHLPSPNTPYGQAQGGFGGQGQHMDSYAAVGNGYSDYGDNKNGYNQSTTSFGNDHAYGGVAAGMAMNQGRHTPHQDNGYGAPRSNGYAQDYNDSYDQQQSYGMNAGPSRTSPSPSPNRAYGPPRTQPSPAPPGFRRSPGPQSDSGYARPQYSQDRQYSDASRPLAGPSSPAHQQGFDFGGSGGGYGGRPQQQQQQQQSYGYDDDQQHQQQHDQRPPKSSGSEIAYPGFRAYQPAQQGWSGV</sequence>
<evidence type="ECO:0008006" key="5">
    <source>
        <dbReference type="Google" id="ProtNLM"/>
    </source>
</evidence>
<dbReference type="PANTHER" id="PTHR40018:SF1">
    <property type="entry name" value="[PSI+] INDUCTION PROTEIN 2"/>
    <property type="match status" value="1"/>
</dbReference>
<name>A0A3M9XZ26_9PEZI</name>
<gene>
    <name evidence="3" type="ORF">D7B24_002091</name>
</gene>
<proteinExistence type="predicted"/>
<dbReference type="Proteomes" id="UP000267145">
    <property type="component" value="Unassembled WGS sequence"/>
</dbReference>
<feature type="compositionally biased region" description="Low complexity" evidence="1">
    <location>
        <begin position="332"/>
        <end position="357"/>
    </location>
</feature>
<dbReference type="PANTHER" id="PTHR40018">
    <property type="entry name" value="[PSI+] INDUCTION PROTEIN 2"/>
    <property type="match status" value="1"/>
</dbReference>
<dbReference type="RefSeq" id="XP_028491402.1">
    <property type="nucleotide sequence ID" value="XM_028636307.1"/>
</dbReference>
<keyword evidence="2" id="KW-0812">Transmembrane</keyword>
<reference evidence="3 4" key="1">
    <citation type="submission" date="2018-10" db="EMBL/GenBank/DDBJ databases">
        <title>Genome sequence of Verticillium nonalfalfae VnAa140.</title>
        <authorList>
            <person name="Stajich J.E."/>
            <person name="Kasson M.T."/>
        </authorList>
    </citation>
    <scope>NUCLEOTIDE SEQUENCE [LARGE SCALE GENOMIC DNA]</scope>
    <source>
        <strain evidence="3 4">VnAa140</strain>
    </source>
</reference>
<feature type="compositionally biased region" description="Low complexity" evidence="1">
    <location>
        <begin position="433"/>
        <end position="445"/>
    </location>
</feature>
<feature type="compositionally biased region" description="Basic and acidic residues" evidence="1">
    <location>
        <begin position="449"/>
        <end position="460"/>
    </location>
</feature>
<dbReference type="GO" id="GO:0005886">
    <property type="term" value="C:plasma membrane"/>
    <property type="evidence" value="ECO:0007669"/>
    <property type="project" value="TreeGrafter"/>
</dbReference>
<keyword evidence="4" id="KW-1185">Reference proteome</keyword>
<organism evidence="3 4">
    <name type="scientific">Verticillium nonalfalfae</name>
    <dbReference type="NCBI Taxonomy" id="1051616"/>
    <lineage>
        <taxon>Eukaryota</taxon>
        <taxon>Fungi</taxon>
        <taxon>Dikarya</taxon>
        <taxon>Ascomycota</taxon>
        <taxon>Pezizomycotina</taxon>
        <taxon>Sordariomycetes</taxon>
        <taxon>Hypocreomycetidae</taxon>
        <taxon>Glomerellales</taxon>
        <taxon>Plectosphaerellaceae</taxon>
        <taxon>Verticillium</taxon>
    </lineage>
</organism>
<dbReference type="STRING" id="1051616.A0A3M9XZ26"/>
<dbReference type="AlphaFoldDB" id="A0A3M9XZ26"/>
<protein>
    <recommendedName>
        <fullName evidence="5">Fibroin-3</fullName>
    </recommendedName>
</protein>
<evidence type="ECO:0000256" key="2">
    <source>
        <dbReference type="SAM" id="Phobius"/>
    </source>
</evidence>
<feature type="region of interest" description="Disordered" evidence="1">
    <location>
        <begin position="312"/>
        <end position="486"/>
    </location>
</feature>
<feature type="transmembrane region" description="Helical" evidence="2">
    <location>
        <begin position="72"/>
        <end position="93"/>
    </location>
</feature>